<name>A0A9W4WV72_9GLOM</name>
<dbReference type="InterPro" id="IPR052766">
    <property type="entry name" value="S41A_metabolite_peptidase"/>
</dbReference>
<evidence type="ECO:0000313" key="3">
    <source>
        <dbReference type="EMBL" id="CAI2189274.1"/>
    </source>
</evidence>
<dbReference type="PANTHER" id="PTHR37049">
    <property type="entry name" value="PEPTIDASE S41 FAMILY PROTEIN"/>
    <property type="match status" value="1"/>
</dbReference>
<comment type="caution">
    <text evidence="3">The sequence shown here is derived from an EMBL/GenBank/DDBJ whole genome shotgun (WGS) entry which is preliminary data.</text>
</comment>
<dbReference type="PANTHER" id="PTHR37049:SF4">
    <property type="entry name" value="RHODANESE DOMAIN-CONTAINING PROTEIN"/>
    <property type="match status" value="1"/>
</dbReference>
<feature type="chain" id="PRO_5040743955" evidence="1">
    <location>
        <begin position="21"/>
        <end position="270"/>
    </location>
</feature>
<reference evidence="3" key="1">
    <citation type="submission" date="2022-08" db="EMBL/GenBank/DDBJ databases">
        <authorList>
            <person name="Kallberg Y."/>
            <person name="Tangrot J."/>
            <person name="Rosling A."/>
        </authorList>
    </citation>
    <scope>NUCLEOTIDE SEQUENCE</scope>
    <source>
        <strain evidence="3">Wild A</strain>
    </source>
</reference>
<proteinExistence type="predicted"/>
<accession>A0A9W4WV72</accession>
<evidence type="ECO:0000313" key="4">
    <source>
        <dbReference type="Proteomes" id="UP001153678"/>
    </source>
</evidence>
<protein>
    <submittedName>
        <fullName evidence="3">12222_t:CDS:1</fullName>
    </submittedName>
</protein>
<sequence length="270" mass="31336">MKPFIFTLIFVLITSPSVFSRTNDDACARIIIGYEKSNRDPEFSANYSDVKECFEEFPYDREIAENTIETIKKTLQGFFVYLSQAKEEPKQGYSFRPVDLIKELDALLTKNYTSEFHFMLNIYTLIAELKDPHLRFLPLCYLRFLYSQQLSLYSVINKDKVQIIKVYDDEIDNNNVDCEVTHIDGRPSMEVIKEFADMSIDLSKDSGARFNSALAALRINEIGDRIISSEQFTLRVILPEKSSIEYSLVCANDVTTTFTREWKIVSKFYD</sequence>
<dbReference type="EMBL" id="CAMKVN010005719">
    <property type="protein sequence ID" value="CAI2189274.1"/>
    <property type="molecule type" value="Genomic_DNA"/>
</dbReference>
<organism evidence="3 4">
    <name type="scientific">Funneliformis geosporum</name>
    <dbReference type="NCBI Taxonomy" id="1117311"/>
    <lineage>
        <taxon>Eukaryota</taxon>
        <taxon>Fungi</taxon>
        <taxon>Fungi incertae sedis</taxon>
        <taxon>Mucoromycota</taxon>
        <taxon>Glomeromycotina</taxon>
        <taxon>Glomeromycetes</taxon>
        <taxon>Glomerales</taxon>
        <taxon>Glomeraceae</taxon>
        <taxon>Funneliformis</taxon>
    </lineage>
</organism>
<dbReference type="Pfam" id="PF23658">
    <property type="entry name" value="PDZ_CPAF_rel"/>
    <property type="match status" value="1"/>
</dbReference>
<feature type="non-terminal residue" evidence="3">
    <location>
        <position position="270"/>
    </location>
</feature>
<evidence type="ECO:0000259" key="2">
    <source>
        <dbReference type="Pfam" id="PF23658"/>
    </source>
</evidence>
<dbReference type="InterPro" id="IPR056186">
    <property type="entry name" value="PDZ_CPAF-rel"/>
</dbReference>
<feature type="non-terminal residue" evidence="3">
    <location>
        <position position="1"/>
    </location>
</feature>
<evidence type="ECO:0000256" key="1">
    <source>
        <dbReference type="SAM" id="SignalP"/>
    </source>
</evidence>
<feature type="domain" description="CPAF-like PDZ" evidence="2">
    <location>
        <begin position="147"/>
        <end position="267"/>
    </location>
</feature>
<feature type="signal peptide" evidence="1">
    <location>
        <begin position="1"/>
        <end position="20"/>
    </location>
</feature>
<dbReference type="Proteomes" id="UP001153678">
    <property type="component" value="Unassembled WGS sequence"/>
</dbReference>
<keyword evidence="4" id="KW-1185">Reference proteome</keyword>
<gene>
    <name evidence="3" type="ORF">FWILDA_LOCUS13998</name>
</gene>
<keyword evidence="1" id="KW-0732">Signal</keyword>
<dbReference type="OrthoDB" id="27214at2759"/>
<dbReference type="AlphaFoldDB" id="A0A9W4WV72"/>